<dbReference type="RefSeq" id="WP_204703199.1">
    <property type="nucleotide sequence ID" value="NZ_JAFBDQ010000031.1"/>
</dbReference>
<evidence type="ECO:0000313" key="1">
    <source>
        <dbReference type="EMBL" id="MBM7558169.1"/>
    </source>
</evidence>
<protein>
    <submittedName>
        <fullName evidence="1">Uncharacterized protein</fullName>
    </submittedName>
</protein>
<evidence type="ECO:0000313" key="2">
    <source>
        <dbReference type="Proteomes" id="UP000774000"/>
    </source>
</evidence>
<organism evidence="1 2">
    <name type="scientific">Halanaerobacter jeridensis</name>
    <dbReference type="NCBI Taxonomy" id="706427"/>
    <lineage>
        <taxon>Bacteria</taxon>
        <taxon>Bacillati</taxon>
        <taxon>Bacillota</taxon>
        <taxon>Clostridia</taxon>
        <taxon>Halanaerobiales</taxon>
        <taxon>Halobacteroidaceae</taxon>
        <taxon>Halanaerobacter</taxon>
    </lineage>
</organism>
<reference evidence="1" key="1">
    <citation type="submission" date="2021-01" db="EMBL/GenBank/DDBJ databases">
        <title>Genomic Encyclopedia of Type Strains, Phase IV (KMG-IV): sequencing the most valuable type-strain genomes for metagenomic binning, comparative biology and taxonomic classification.</title>
        <authorList>
            <person name="Goeker M."/>
        </authorList>
    </citation>
    <scope>NUCLEOTIDE SEQUENCE</scope>
    <source>
        <strain evidence="1">DSM 23230</strain>
    </source>
</reference>
<name>A0A938XWM8_9FIRM</name>
<gene>
    <name evidence="1" type="ORF">JOC47_003039</name>
</gene>
<proteinExistence type="predicted"/>
<accession>A0A938XWM8</accession>
<dbReference type="AlphaFoldDB" id="A0A938XWM8"/>
<sequence length="412" mass="49768">MLLEEERSDKKTKCNFLLRFNFIKKYYKNKKANIEEVNEIFRLLFTDEKFIENIIDLKPYLVLDLVDVDSWYKKDLLRAYLKKSLLNNRSILNKEIDNISMSSALSYTNYSQIEEDKRILYFIFKDIKFAENYEVYNPIGEAVEKRLKQLSRIDSDKFNFRYESNDDNLFYKYNIYRGVKFFDLMIYNSIFQELKWHMWLYYLCSFVKKICQNYDPDFTIVDRNDEFPTRYDYLLYEIISVLKKWIKSIKHLNDNYHTNINIDKLKHKNDNIIVSSIIAFGRVMKTIINSNLTDKFKEYMLGIYFELYIDLMESEKEKVGELMLIGISYGGTELNSIDSDYLNFIIRFSLGYDKIRFSICRDKIINKLVNVFLKDNNLNDFMEPIIWKKENDKVKINCMWNNFDSITVDIEE</sequence>
<comment type="caution">
    <text evidence="1">The sequence shown here is derived from an EMBL/GenBank/DDBJ whole genome shotgun (WGS) entry which is preliminary data.</text>
</comment>
<dbReference type="Proteomes" id="UP000774000">
    <property type="component" value="Unassembled WGS sequence"/>
</dbReference>
<keyword evidence="2" id="KW-1185">Reference proteome</keyword>
<dbReference type="EMBL" id="JAFBDQ010000031">
    <property type="protein sequence ID" value="MBM7558169.1"/>
    <property type="molecule type" value="Genomic_DNA"/>
</dbReference>